<dbReference type="SMART" id="SM00345">
    <property type="entry name" value="HTH_GNTR"/>
    <property type="match status" value="1"/>
</dbReference>
<dbReference type="PANTHER" id="PTHR43537:SF5">
    <property type="entry name" value="UXU OPERON TRANSCRIPTIONAL REGULATOR"/>
    <property type="match status" value="1"/>
</dbReference>
<dbReference type="EMBL" id="FCOA02000016">
    <property type="protein sequence ID" value="SAK75738.1"/>
    <property type="molecule type" value="Genomic_DNA"/>
</dbReference>
<dbReference type="Gene3D" id="1.10.10.10">
    <property type="entry name" value="Winged helix-like DNA-binding domain superfamily/Winged helix DNA-binding domain"/>
    <property type="match status" value="1"/>
</dbReference>
<dbReference type="SUPFAM" id="SSF48008">
    <property type="entry name" value="GntR ligand-binding domain-like"/>
    <property type="match status" value="1"/>
</dbReference>
<dbReference type="SMART" id="SM00895">
    <property type="entry name" value="FCD"/>
    <property type="match status" value="1"/>
</dbReference>
<evidence type="ECO:0000256" key="2">
    <source>
        <dbReference type="ARBA" id="ARBA00023125"/>
    </source>
</evidence>
<dbReference type="GO" id="GO:0003700">
    <property type="term" value="F:DNA-binding transcription factor activity"/>
    <property type="evidence" value="ECO:0007669"/>
    <property type="project" value="InterPro"/>
</dbReference>
<name>A0A158C058_9BURK</name>
<proteinExistence type="predicted"/>
<dbReference type="InterPro" id="IPR008920">
    <property type="entry name" value="TF_FadR/GntR_C"/>
</dbReference>
<gene>
    <name evidence="5" type="ORF">AWB79_04497</name>
</gene>
<reference evidence="5" key="1">
    <citation type="submission" date="2016-01" db="EMBL/GenBank/DDBJ databases">
        <authorList>
            <person name="Peeters C."/>
        </authorList>
    </citation>
    <scope>NUCLEOTIDE SEQUENCE</scope>
    <source>
        <strain evidence="5">LMG 29322</strain>
    </source>
</reference>
<dbReference type="PANTHER" id="PTHR43537">
    <property type="entry name" value="TRANSCRIPTIONAL REGULATOR, GNTR FAMILY"/>
    <property type="match status" value="1"/>
</dbReference>
<keyword evidence="6" id="KW-1185">Reference proteome</keyword>
<evidence type="ECO:0000259" key="4">
    <source>
        <dbReference type="PROSITE" id="PS50949"/>
    </source>
</evidence>
<evidence type="ECO:0000256" key="1">
    <source>
        <dbReference type="ARBA" id="ARBA00023015"/>
    </source>
</evidence>
<dbReference type="InterPro" id="IPR000524">
    <property type="entry name" value="Tscrpt_reg_HTH_GntR"/>
</dbReference>
<dbReference type="PRINTS" id="PR00035">
    <property type="entry name" value="HTHGNTR"/>
</dbReference>
<evidence type="ECO:0000256" key="3">
    <source>
        <dbReference type="ARBA" id="ARBA00023163"/>
    </source>
</evidence>
<dbReference type="InterPro" id="IPR036390">
    <property type="entry name" value="WH_DNA-bd_sf"/>
</dbReference>
<dbReference type="PROSITE" id="PS50949">
    <property type="entry name" value="HTH_GNTR"/>
    <property type="match status" value="1"/>
</dbReference>
<evidence type="ECO:0000313" key="6">
    <source>
        <dbReference type="Proteomes" id="UP000054851"/>
    </source>
</evidence>
<evidence type="ECO:0000313" key="5">
    <source>
        <dbReference type="EMBL" id="SAK75738.1"/>
    </source>
</evidence>
<feature type="domain" description="HTH gntR-type" evidence="4">
    <location>
        <begin position="14"/>
        <end position="82"/>
    </location>
</feature>
<dbReference type="CDD" id="cd07377">
    <property type="entry name" value="WHTH_GntR"/>
    <property type="match status" value="1"/>
</dbReference>
<protein>
    <submittedName>
        <fullName evidence="5">GntR family transcriptional regulator</fullName>
    </submittedName>
</protein>
<organism evidence="5 6">
    <name type="scientific">Caballeronia hypogeia</name>
    <dbReference type="NCBI Taxonomy" id="1777140"/>
    <lineage>
        <taxon>Bacteria</taxon>
        <taxon>Pseudomonadati</taxon>
        <taxon>Pseudomonadota</taxon>
        <taxon>Betaproteobacteria</taxon>
        <taxon>Burkholderiales</taxon>
        <taxon>Burkholderiaceae</taxon>
        <taxon>Caballeronia</taxon>
    </lineage>
</organism>
<keyword evidence="3" id="KW-0804">Transcription</keyword>
<accession>A0A158C058</accession>
<keyword evidence="2" id="KW-0238">DNA-binding</keyword>
<dbReference type="InterPro" id="IPR036388">
    <property type="entry name" value="WH-like_DNA-bd_sf"/>
</dbReference>
<dbReference type="SUPFAM" id="SSF46785">
    <property type="entry name" value="Winged helix' DNA-binding domain"/>
    <property type="match status" value="1"/>
</dbReference>
<dbReference type="Gene3D" id="1.20.120.530">
    <property type="entry name" value="GntR ligand-binding domain-like"/>
    <property type="match status" value="1"/>
</dbReference>
<dbReference type="Proteomes" id="UP000054851">
    <property type="component" value="Unassembled WGS sequence"/>
</dbReference>
<dbReference type="InterPro" id="IPR011711">
    <property type="entry name" value="GntR_C"/>
</dbReference>
<dbReference type="Pfam" id="PF00392">
    <property type="entry name" value="GntR"/>
    <property type="match status" value="1"/>
</dbReference>
<dbReference type="STRING" id="1777140.AWB79_04497"/>
<dbReference type="AlphaFoldDB" id="A0A158C058"/>
<sequence>MHSSFFDADRHDRSPLTDAAYQGILAFIDRSRLMPDDKLPGENPMAEMLGVSRPVVRQALARLRSEGWVLSRKGAGNYVGQPHLRSAPCGPIQSVEEVRAFLEFRCVIEGECAAWAALSEDQALRDEITTRRRILELAINRGTESIEEDIAFHEAVAKASGNRFYSMTMAAIRDQRRMATRVIRELSSQPRVRRVRDIREAHLLIDKAIARRDPERARQAMVSHIRSGIARLFDD</sequence>
<keyword evidence="1" id="KW-0805">Transcription regulation</keyword>
<dbReference type="GO" id="GO:0003677">
    <property type="term" value="F:DNA binding"/>
    <property type="evidence" value="ECO:0007669"/>
    <property type="project" value="UniProtKB-KW"/>
</dbReference>
<comment type="caution">
    <text evidence="5">The sequence shown here is derived from an EMBL/GenBank/DDBJ whole genome shotgun (WGS) entry which is preliminary data.</text>
</comment>
<dbReference type="Pfam" id="PF07729">
    <property type="entry name" value="FCD"/>
    <property type="match status" value="1"/>
</dbReference>